<evidence type="ECO:0000259" key="1">
    <source>
        <dbReference type="Pfam" id="PF02464"/>
    </source>
</evidence>
<protein>
    <recommendedName>
        <fullName evidence="1">CinA C-terminal domain-containing protein</fullName>
    </recommendedName>
</protein>
<feature type="domain" description="CinA C-terminal" evidence="1">
    <location>
        <begin position="8"/>
        <end position="159"/>
    </location>
</feature>
<gene>
    <name evidence="2" type="ORF">AA106556_1506</name>
</gene>
<reference evidence="2" key="1">
    <citation type="submission" date="2013-04" db="EMBL/GenBank/DDBJ databases">
        <title>The genome sequencing project of 58 acetic acid bacteria.</title>
        <authorList>
            <person name="Okamoto-Kainuma A."/>
            <person name="Ishikawa M."/>
            <person name="Umino S."/>
            <person name="Koizumi Y."/>
            <person name="Shiwa Y."/>
            <person name="Yoshikawa H."/>
            <person name="Matsutani M."/>
            <person name="Matsushita K."/>
        </authorList>
    </citation>
    <scope>NUCLEOTIDE SEQUENCE</scope>
    <source>
        <strain evidence="2">NBRC 106556</strain>
    </source>
</reference>
<dbReference type="InterPro" id="IPR008136">
    <property type="entry name" value="CinA_C"/>
</dbReference>
<keyword evidence="3" id="KW-1185">Reference proteome</keyword>
<dbReference type="RefSeq" id="WP_068172101.1">
    <property type="nucleotide sequence ID" value="NZ_BAQB01000022.1"/>
</dbReference>
<evidence type="ECO:0000313" key="3">
    <source>
        <dbReference type="Proteomes" id="UP001062443"/>
    </source>
</evidence>
<name>A0ABQ0QK30_9PROT</name>
<organism evidence="2 3">
    <name type="scientific">Neokomagataea tanensis NBRC 106556</name>
    <dbReference type="NCBI Taxonomy" id="1223519"/>
    <lineage>
        <taxon>Bacteria</taxon>
        <taxon>Pseudomonadati</taxon>
        <taxon>Pseudomonadota</taxon>
        <taxon>Alphaproteobacteria</taxon>
        <taxon>Acetobacterales</taxon>
        <taxon>Acetobacteraceae</taxon>
        <taxon>Neokomagataea</taxon>
    </lineage>
</organism>
<accession>A0ABQ0QK30</accession>
<evidence type="ECO:0000313" key="2">
    <source>
        <dbReference type="EMBL" id="GBR47597.1"/>
    </source>
</evidence>
<dbReference type="Pfam" id="PF02464">
    <property type="entry name" value="CinA"/>
    <property type="match status" value="1"/>
</dbReference>
<dbReference type="Proteomes" id="UP001062443">
    <property type="component" value="Unassembled WGS sequence"/>
</dbReference>
<dbReference type="EMBL" id="BAQB01000022">
    <property type="protein sequence ID" value="GBR47597.1"/>
    <property type="molecule type" value="Genomic_DNA"/>
</dbReference>
<dbReference type="SUPFAM" id="SSF142433">
    <property type="entry name" value="CinA-like"/>
    <property type="match status" value="1"/>
</dbReference>
<dbReference type="Gene3D" id="3.90.950.20">
    <property type="entry name" value="CinA-like"/>
    <property type="match status" value="1"/>
</dbReference>
<proteinExistence type="predicted"/>
<dbReference type="InterPro" id="IPR036653">
    <property type="entry name" value="CinA-like_C"/>
</dbReference>
<comment type="caution">
    <text evidence="2">The sequence shown here is derived from an EMBL/GenBank/DDBJ whole genome shotgun (WGS) entry which is preliminary data.</text>
</comment>
<sequence length="161" mass="16760">MSDLELISLSRRVIFSLQGRGAKIVTVESCTGGMIAALLTDIAGSSAVVEGGLVTYSNAFKQRLVGVRSDTLERYGAVSEQTALEMAQGALNALPTTTVALAVTGIAGPGGGSVHKPVGTVCFALAMKGQEPRAQRCFFTGDRRAVRHASVCHGLQMLLLP</sequence>
<dbReference type="NCBIfam" id="TIGR00199">
    <property type="entry name" value="PncC_domain"/>
    <property type="match status" value="1"/>
</dbReference>